<evidence type="ECO:0000256" key="3">
    <source>
        <dbReference type="ARBA" id="ARBA00023125"/>
    </source>
</evidence>
<comment type="caution">
    <text evidence="6">The sequence shown here is derived from an EMBL/GenBank/DDBJ whole genome shotgun (WGS) entry which is preliminary data.</text>
</comment>
<keyword evidence="7" id="KW-1185">Reference proteome</keyword>
<protein>
    <submittedName>
        <fullName evidence="6">LysR family transcriptional regulator</fullName>
    </submittedName>
</protein>
<dbReference type="SUPFAM" id="SSF46785">
    <property type="entry name" value="Winged helix' DNA-binding domain"/>
    <property type="match status" value="1"/>
</dbReference>
<name>A0A369AHY2_9BURK</name>
<keyword evidence="2" id="KW-0805">Transcription regulation</keyword>
<dbReference type="AlphaFoldDB" id="A0A369AHY2"/>
<dbReference type="PANTHER" id="PTHR30126">
    <property type="entry name" value="HTH-TYPE TRANSCRIPTIONAL REGULATOR"/>
    <property type="match status" value="1"/>
</dbReference>
<evidence type="ECO:0000256" key="4">
    <source>
        <dbReference type="ARBA" id="ARBA00023163"/>
    </source>
</evidence>
<dbReference type="InterPro" id="IPR000847">
    <property type="entry name" value="LysR_HTH_N"/>
</dbReference>
<dbReference type="PANTHER" id="PTHR30126:SF94">
    <property type="entry name" value="LYSR FAMILY TRANSCRIPTIONAL REGULATOR"/>
    <property type="match status" value="1"/>
</dbReference>
<dbReference type="GO" id="GO:0000976">
    <property type="term" value="F:transcription cis-regulatory region binding"/>
    <property type="evidence" value="ECO:0007669"/>
    <property type="project" value="TreeGrafter"/>
</dbReference>
<dbReference type="OrthoDB" id="9808620at2"/>
<dbReference type="Pfam" id="PF00126">
    <property type="entry name" value="HTH_1"/>
    <property type="match status" value="1"/>
</dbReference>
<keyword evidence="3" id="KW-0238">DNA-binding</keyword>
<evidence type="ECO:0000256" key="1">
    <source>
        <dbReference type="ARBA" id="ARBA00009437"/>
    </source>
</evidence>
<dbReference type="GO" id="GO:0003700">
    <property type="term" value="F:DNA-binding transcription factor activity"/>
    <property type="evidence" value="ECO:0007669"/>
    <property type="project" value="InterPro"/>
</dbReference>
<dbReference type="InterPro" id="IPR036388">
    <property type="entry name" value="WH-like_DNA-bd_sf"/>
</dbReference>
<feature type="domain" description="HTH lysR-type" evidence="5">
    <location>
        <begin position="5"/>
        <end position="62"/>
    </location>
</feature>
<dbReference type="InterPro" id="IPR005119">
    <property type="entry name" value="LysR_subst-bd"/>
</dbReference>
<dbReference type="Proteomes" id="UP000252174">
    <property type="component" value="Unassembled WGS sequence"/>
</dbReference>
<dbReference type="Gene3D" id="3.40.190.290">
    <property type="match status" value="1"/>
</dbReference>
<evidence type="ECO:0000313" key="6">
    <source>
        <dbReference type="EMBL" id="RCX08960.1"/>
    </source>
</evidence>
<organism evidence="6 7">
    <name type="scientific">Extensimonas vulgaris</name>
    <dbReference type="NCBI Taxonomy" id="1031594"/>
    <lineage>
        <taxon>Bacteria</taxon>
        <taxon>Pseudomonadati</taxon>
        <taxon>Pseudomonadota</taxon>
        <taxon>Betaproteobacteria</taxon>
        <taxon>Burkholderiales</taxon>
        <taxon>Comamonadaceae</taxon>
        <taxon>Extensimonas</taxon>
    </lineage>
</organism>
<dbReference type="CDD" id="cd08420">
    <property type="entry name" value="PBP2_CysL_like"/>
    <property type="match status" value="1"/>
</dbReference>
<dbReference type="PRINTS" id="PR00039">
    <property type="entry name" value="HTHLYSR"/>
</dbReference>
<dbReference type="Pfam" id="PF03466">
    <property type="entry name" value="LysR_substrate"/>
    <property type="match status" value="1"/>
</dbReference>
<accession>A0A369AHY2</accession>
<dbReference type="FunFam" id="1.10.10.10:FF:000001">
    <property type="entry name" value="LysR family transcriptional regulator"/>
    <property type="match status" value="1"/>
</dbReference>
<dbReference type="InterPro" id="IPR036390">
    <property type="entry name" value="WH_DNA-bd_sf"/>
</dbReference>
<keyword evidence="4" id="KW-0804">Transcription</keyword>
<dbReference type="SUPFAM" id="SSF53850">
    <property type="entry name" value="Periplasmic binding protein-like II"/>
    <property type="match status" value="1"/>
</dbReference>
<dbReference type="NCBIfam" id="NF008095">
    <property type="entry name" value="PRK10837.1"/>
    <property type="match status" value="1"/>
</dbReference>
<evidence type="ECO:0000313" key="7">
    <source>
        <dbReference type="Proteomes" id="UP000252174"/>
    </source>
</evidence>
<dbReference type="RefSeq" id="WP_114483680.1">
    <property type="nucleotide sequence ID" value="NZ_QPJU01000007.1"/>
</dbReference>
<comment type="similarity">
    <text evidence="1">Belongs to the LysR transcriptional regulatory family.</text>
</comment>
<evidence type="ECO:0000259" key="5">
    <source>
        <dbReference type="PROSITE" id="PS50931"/>
    </source>
</evidence>
<dbReference type="PROSITE" id="PS50931">
    <property type="entry name" value="HTH_LYSR"/>
    <property type="match status" value="1"/>
</dbReference>
<evidence type="ECO:0000256" key="2">
    <source>
        <dbReference type="ARBA" id="ARBA00023015"/>
    </source>
</evidence>
<gene>
    <name evidence="6" type="ORF">DFR45_10740</name>
</gene>
<sequence>MPLRFSLRELEVFCAIAQHDHVHRAAEAVALTQSAASQALARLEAALGRPLFDRRGRRLVLNDNGRQLLPRARALLDQAQEVQALWDEGGPALNLGASTTIANYLLPAQLAAYRQAHPGAPVQLTVGNTREVVAAVAAMKVDFGLIEGVCSDSHLHVERWRADELVVIAAPGHALARQPTRAQLAAAPWLLREPGSGTREEVERWLLTHLGSVRADMELGNSEAIKRAVAAGLGLSCLSRSAVQDFLASGAVVEVQTGLPPLVRQLCLVRHRDRPVTRGMQAFLALAPALAACRTLESSAANAPQQPIFYRLLAP</sequence>
<dbReference type="Gene3D" id="1.10.10.10">
    <property type="entry name" value="Winged helix-like DNA-binding domain superfamily/Winged helix DNA-binding domain"/>
    <property type="match status" value="1"/>
</dbReference>
<dbReference type="EMBL" id="QPJU01000007">
    <property type="protein sequence ID" value="RCX08960.1"/>
    <property type="molecule type" value="Genomic_DNA"/>
</dbReference>
<reference evidence="6 7" key="1">
    <citation type="submission" date="2018-07" db="EMBL/GenBank/DDBJ databases">
        <title>Genomic Encyclopedia of Type Strains, Phase IV (KMG-IV): sequencing the most valuable type-strain genomes for metagenomic binning, comparative biology and taxonomic classification.</title>
        <authorList>
            <person name="Goeker M."/>
        </authorList>
    </citation>
    <scope>NUCLEOTIDE SEQUENCE [LARGE SCALE GENOMIC DNA]</scope>
    <source>
        <strain evidence="6 7">DSM 100911</strain>
    </source>
</reference>
<proteinExistence type="inferred from homology"/>